<dbReference type="GO" id="GO:0016831">
    <property type="term" value="F:carboxy-lyase activity"/>
    <property type="evidence" value="ECO:0007669"/>
    <property type="project" value="UniProtKB-KW"/>
</dbReference>
<keyword evidence="5 7" id="KW-0456">Lyase</keyword>
<evidence type="ECO:0000256" key="2">
    <source>
        <dbReference type="ARBA" id="ARBA00009533"/>
    </source>
</evidence>
<evidence type="ECO:0000256" key="4">
    <source>
        <dbReference type="ARBA" id="ARBA00022898"/>
    </source>
</evidence>
<dbReference type="InterPro" id="IPR051151">
    <property type="entry name" value="Group_II_Decarboxylase"/>
</dbReference>
<dbReference type="GO" id="GO:0019752">
    <property type="term" value="P:carboxylic acid metabolic process"/>
    <property type="evidence" value="ECO:0007669"/>
    <property type="project" value="InterPro"/>
</dbReference>
<keyword evidence="3" id="KW-0210">Decarboxylase</keyword>
<evidence type="ECO:0000256" key="1">
    <source>
        <dbReference type="ARBA" id="ARBA00001933"/>
    </source>
</evidence>
<proteinExistence type="inferred from homology"/>
<dbReference type="InterPro" id="IPR015421">
    <property type="entry name" value="PyrdxlP-dep_Trfase_major"/>
</dbReference>
<name>A0A0M0K078_9EUKA</name>
<dbReference type="SUPFAM" id="SSF53383">
    <property type="entry name" value="PLP-dependent transferases"/>
    <property type="match status" value="1"/>
</dbReference>
<keyword evidence="4 6" id="KW-0663">Pyridoxal phosphate</keyword>
<evidence type="ECO:0000256" key="5">
    <source>
        <dbReference type="ARBA" id="ARBA00023239"/>
    </source>
</evidence>
<dbReference type="Pfam" id="PF00282">
    <property type="entry name" value="Pyridoxal_deC"/>
    <property type="match status" value="1"/>
</dbReference>
<dbReference type="InterPro" id="IPR015422">
    <property type="entry name" value="PyrdxlP-dep_Trfase_small"/>
</dbReference>
<dbReference type="GO" id="GO:0030170">
    <property type="term" value="F:pyridoxal phosphate binding"/>
    <property type="evidence" value="ECO:0007669"/>
    <property type="project" value="InterPro"/>
</dbReference>
<evidence type="ECO:0000313" key="8">
    <source>
        <dbReference type="EMBL" id="KOO31972.1"/>
    </source>
</evidence>
<accession>A0A0M0K078</accession>
<protein>
    <submittedName>
        <fullName evidence="8">Histidine decarboxylase</fullName>
    </submittedName>
</protein>
<organism evidence="8 9">
    <name type="scientific">Chrysochromulina tobinii</name>
    <dbReference type="NCBI Taxonomy" id="1460289"/>
    <lineage>
        <taxon>Eukaryota</taxon>
        <taxon>Haptista</taxon>
        <taxon>Haptophyta</taxon>
        <taxon>Prymnesiophyceae</taxon>
        <taxon>Prymnesiales</taxon>
        <taxon>Chrysochromulinaceae</taxon>
        <taxon>Chrysochromulina</taxon>
    </lineage>
</organism>
<evidence type="ECO:0000313" key="9">
    <source>
        <dbReference type="Proteomes" id="UP000037460"/>
    </source>
</evidence>
<evidence type="ECO:0000256" key="6">
    <source>
        <dbReference type="PIRSR" id="PIRSR602129-50"/>
    </source>
</evidence>
<dbReference type="InterPro" id="IPR015424">
    <property type="entry name" value="PyrdxlP-dep_Trfase"/>
</dbReference>
<evidence type="ECO:0000256" key="7">
    <source>
        <dbReference type="RuleBase" id="RU000382"/>
    </source>
</evidence>
<comment type="cofactor">
    <cofactor evidence="1 6 7">
        <name>pyridoxal 5'-phosphate</name>
        <dbReference type="ChEBI" id="CHEBI:597326"/>
    </cofactor>
</comment>
<evidence type="ECO:0000256" key="3">
    <source>
        <dbReference type="ARBA" id="ARBA00022793"/>
    </source>
</evidence>
<dbReference type="PANTHER" id="PTHR46101:SF2">
    <property type="entry name" value="SERINE DECARBOXYLASE"/>
    <property type="match status" value="1"/>
</dbReference>
<dbReference type="InterPro" id="IPR002129">
    <property type="entry name" value="PyrdxlP-dep_de-COase"/>
</dbReference>
<dbReference type="Proteomes" id="UP000037460">
    <property type="component" value="Unassembled WGS sequence"/>
</dbReference>
<reference evidence="9" key="1">
    <citation type="journal article" date="2015" name="PLoS Genet.">
        <title>Genome Sequence and Transcriptome Analyses of Chrysochromulina tobin: Metabolic Tools for Enhanced Algal Fitness in the Prominent Order Prymnesiales (Haptophyceae).</title>
        <authorList>
            <person name="Hovde B.T."/>
            <person name="Deodato C.R."/>
            <person name="Hunsperger H.M."/>
            <person name="Ryken S.A."/>
            <person name="Yost W."/>
            <person name="Jha R.K."/>
            <person name="Patterson J."/>
            <person name="Monnat R.J. Jr."/>
            <person name="Barlow S.B."/>
            <person name="Starkenburg S.R."/>
            <person name="Cattolico R.A."/>
        </authorList>
    </citation>
    <scope>NUCLEOTIDE SEQUENCE</scope>
    <source>
        <strain evidence="9">CCMP291</strain>
    </source>
</reference>
<dbReference type="Gene3D" id="3.90.1150.10">
    <property type="entry name" value="Aspartate Aminotransferase, domain 1"/>
    <property type="match status" value="1"/>
</dbReference>
<dbReference type="Gene3D" id="3.40.640.10">
    <property type="entry name" value="Type I PLP-dependent aspartate aminotransferase-like (Major domain)"/>
    <property type="match status" value="1"/>
</dbReference>
<dbReference type="PANTHER" id="PTHR46101">
    <property type="match status" value="1"/>
</dbReference>
<dbReference type="OrthoDB" id="2161780at2759"/>
<dbReference type="NCBIfam" id="NF002748">
    <property type="entry name" value="PRK02769.1"/>
    <property type="match status" value="1"/>
</dbReference>
<dbReference type="EMBL" id="JWZX01001879">
    <property type="protein sequence ID" value="KOO31972.1"/>
    <property type="molecule type" value="Genomic_DNA"/>
</dbReference>
<comment type="caution">
    <text evidence="8">The sequence shown here is derived from an EMBL/GenBank/DDBJ whole genome shotgun (WGS) entry which is preliminary data.</text>
</comment>
<sequence length="504" mass="56138">MCSTALRGLSSVASGLVRRQSAWPLHLHVRNAITLRRDFCARANAAHALDDASSEKLGSASPWATDGWGDSVEIIEQTMPDAHRALLSNASVAIPTSSAEAGELPAVSDILGAYEAQLQRRTARHLGYPYNLDYQNRELDRFMRYSINNLGDPFVPSNYGVHSRQFEVAVVDFFARLWRADPNDYWGYVTTCGTEGNLYGMLLARETLPDGIVYTSSETHYSVFKAAHYYRQEVEVIPTLFNGQIDYDALATALRRNRGKPAILNVNIGTTVKGAVDDLDRILRTLSMTGYEREDYYVHCDGALFAMMMPFVEYAPELSFQRPIDSITVSGHKMLGCPMPCGIALTRRSHVRKIERRIDYLNSVDTTIMGSRNGHAALHMWHSLRTKGLEGIKAEVASCLKTAVYLRDSLSAEGITCQLNDLSSTVILERPADERFVKRWQLACEEDIAHVVVMPNVTTKKVDIFVAELVAMTKQHGRTAPRRENSPLTLLSSKAWGAHRAGHA</sequence>
<comment type="similarity">
    <text evidence="2 7">Belongs to the group II decarboxylase family.</text>
</comment>
<gene>
    <name evidence="8" type="ORF">Ctob_015650</name>
</gene>
<feature type="modified residue" description="N6-(pyridoxal phosphate)lysine" evidence="6">
    <location>
        <position position="333"/>
    </location>
</feature>
<dbReference type="AlphaFoldDB" id="A0A0M0K078"/>
<keyword evidence="9" id="KW-1185">Reference proteome</keyword>